<sequence>MCRPHLIHTQGLSIVDNSKSTFSATQHHSTWTVSHLGKAVLHSAGAENSNNLYTGTGTPGPGSMPCLSMTQHCSPQLYCLPPTPPKDASPDPACTSVRDAGKYHLHLVDGMKMECTSPIRGNLAQTTTPVPSYSDYALSGAHDYPGSVFHSRGLLGSSGNMTSKCKSKSRAFSGRECVNCGATSTPLWRRDGTGHYLCNACGLYHKMNGQNRPLIRPKRRLSASRRAGTCCANCQTGTTTLWRRNANGEPVCNACGLYYKLHNVNRPLTMKKDGIQTRNRKMSGKPKKRRGEHFQQFDSCVHDKPSTFSHVANIPHPFNMTQPIQLHPAFSHSSLVTAIG</sequence>
<dbReference type="FunFam" id="3.30.50.10:FF:000032">
    <property type="entry name" value="Transcription factor GATA-3"/>
    <property type="match status" value="1"/>
</dbReference>
<keyword evidence="6" id="KW-0805">Transcription regulation</keyword>
<evidence type="ECO:0000256" key="8">
    <source>
        <dbReference type="ARBA" id="ARBA00023159"/>
    </source>
</evidence>
<dbReference type="GO" id="GO:0000978">
    <property type="term" value="F:RNA polymerase II cis-regulatory region sequence-specific DNA binding"/>
    <property type="evidence" value="ECO:0007669"/>
    <property type="project" value="TreeGrafter"/>
</dbReference>
<evidence type="ECO:0000259" key="12">
    <source>
        <dbReference type="PROSITE" id="PS50114"/>
    </source>
</evidence>
<dbReference type="Pfam" id="PF00320">
    <property type="entry name" value="GATA"/>
    <property type="match status" value="2"/>
</dbReference>
<dbReference type="GO" id="GO:0000981">
    <property type="term" value="F:DNA-binding transcription factor activity, RNA polymerase II-specific"/>
    <property type="evidence" value="ECO:0007669"/>
    <property type="project" value="InterPro"/>
</dbReference>
<comment type="caution">
    <text evidence="13">The sequence shown here is derived from an EMBL/GenBank/DDBJ whole genome shotgun (WGS) entry which is preliminary data.</text>
</comment>
<dbReference type="PANTHER" id="PTHR10071:SF106">
    <property type="entry name" value="TRANS-ACTING T-CELL-SPECIFIC TRANSCRIPTION FACTOR GATA-3"/>
    <property type="match status" value="1"/>
</dbReference>
<dbReference type="EMBL" id="QBIY01013469">
    <property type="protein sequence ID" value="RXN03786.1"/>
    <property type="molecule type" value="Genomic_DNA"/>
</dbReference>
<dbReference type="FunFam" id="3.30.50.10:FF:000001">
    <property type="entry name" value="GATA transcription factor (GATAd)"/>
    <property type="match status" value="1"/>
</dbReference>
<dbReference type="InterPro" id="IPR016374">
    <property type="entry name" value="TF_GATA-2/3"/>
</dbReference>
<dbReference type="PRINTS" id="PR00619">
    <property type="entry name" value="GATAZNFINGER"/>
</dbReference>
<keyword evidence="8" id="KW-0010">Activator</keyword>
<evidence type="ECO:0000256" key="10">
    <source>
        <dbReference type="ARBA" id="ARBA00023242"/>
    </source>
</evidence>
<dbReference type="PROSITE" id="PS50114">
    <property type="entry name" value="GATA_ZN_FINGER_2"/>
    <property type="match status" value="2"/>
</dbReference>
<dbReference type="SUPFAM" id="SSF57716">
    <property type="entry name" value="Glucocorticoid receptor-like (DNA-binding domain)"/>
    <property type="match status" value="2"/>
</dbReference>
<dbReference type="CDD" id="cd00202">
    <property type="entry name" value="ZnF_GATA"/>
    <property type="match status" value="2"/>
</dbReference>
<evidence type="ECO:0000256" key="6">
    <source>
        <dbReference type="ARBA" id="ARBA00023015"/>
    </source>
</evidence>
<dbReference type="SMART" id="SM00401">
    <property type="entry name" value="ZnF_GATA"/>
    <property type="match status" value="2"/>
</dbReference>
<feature type="domain" description="GATA-type" evidence="12">
    <location>
        <begin position="171"/>
        <end position="225"/>
    </location>
</feature>
<feature type="zinc finger region" description="GATA-type 2" evidence="11">
    <location>
        <begin position="231"/>
        <end position="255"/>
    </location>
</feature>
<dbReference type="GO" id="GO:0045165">
    <property type="term" value="P:cell fate commitment"/>
    <property type="evidence" value="ECO:0007669"/>
    <property type="project" value="TreeGrafter"/>
</dbReference>
<dbReference type="GO" id="GO:0045944">
    <property type="term" value="P:positive regulation of transcription by RNA polymerase II"/>
    <property type="evidence" value="ECO:0007669"/>
    <property type="project" value="TreeGrafter"/>
</dbReference>
<dbReference type="Proteomes" id="UP000290572">
    <property type="component" value="Unassembled WGS sequence"/>
</dbReference>
<evidence type="ECO:0000256" key="11">
    <source>
        <dbReference type="PIRSR" id="PIRSR003027-1"/>
    </source>
</evidence>
<dbReference type="PANTHER" id="PTHR10071">
    <property type="entry name" value="TRANSCRIPTION FACTOR GATA FAMILY MEMBER"/>
    <property type="match status" value="1"/>
</dbReference>
<gene>
    <name evidence="13" type="ORF">ROHU_013236</name>
</gene>
<dbReference type="GO" id="GO:0008270">
    <property type="term" value="F:zinc ion binding"/>
    <property type="evidence" value="ECO:0007669"/>
    <property type="project" value="UniProtKB-KW"/>
</dbReference>
<feature type="zinc finger region" description="GATA-type 1" evidence="11">
    <location>
        <begin position="177"/>
        <end position="201"/>
    </location>
</feature>
<dbReference type="GO" id="GO:0002520">
    <property type="term" value="P:immune system development"/>
    <property type="evidence" value="ECO:0007669"/>
    <property type="project" value="TreeGrafter"/>
</dbReference>
<protein>
    <submittedName>
        <fullName evidence="13">Endothelial transcription factor GATA-2</fullName>
    </submittedName>
</protein>
<accession>A0A498LA83</accession>
<evidence type="ECO:0000313" key="14">
    <source>
        <dbReference type="Proteomes" id="UP000290572"/>
    </source>
</evidence>
<keyword evidence="5 11" id="KW-0862">Zinc</keyword>
<evidence type="ECO:0000256" key="3">
    <source>
        <dbReference type="ARBA" id="ARBA00022737"/>
    </source>
</evidence>
<keyword evidence="7" id="KW-0238">DNA-binding</keyword>
<dbReference type="GO" id="GO:0000122">
    <property type="term" value="P:negative regulation of transcription by RNA polymerase II"/>
    <property type="evidence" value="ECO:0007669"/>
    <property type="project" value="TreeGrafter"/>
</dbReference>
<dbReference type="GO" id="GO:0048568">
    <property type="term" value="P:embryonic organ development"/>
    <property type="evidence" value="ECO:0007669"/>
    <property type="project" value="TreeGrafter"/>
</dbReference>
<dbReference type="InterPro" id="IPR039355">
    <property type="entry name" value="Transcription_factor_GATA"/>
</dbReference>
<organism evidence="13 14">
    <name type="scientific">Labeo rohita</name>
    <name type="common">Indian major carp</name>
    <name type="synonym">Cyprinus rohita</name>
    <dbReference type="NCBI Taxonomy" id="84645"/>
    <lineage>
        <taxon>Eukaryota</taxon>
        <taxon>Metazoa</taxon>
        <taxon>Chordata</taxon>
        <taxon>Craniata</taxon>
        <taxon>Vertebrata</taxon>
        <taxon>Euteleostomi</taxon>
        <taxon>Actinopterygii</taxon>
        <taxon>Neopterygii</taxon>
        <taxon>Teleostei</taxon>
        <taxon>Ostariophysi</taxon>
        <taxon>Cypriniformes</taxon>
        <taxon>Cyprinidae</taxon>
        <taxon>Labeoninae</taxon>
        <taxon>Labeonini</taxon>
        <taxon>Labeo</taxon>
    </lineage>
</organism>
<dbReference type="Gene3D" id="3.30.50.10">
    <property type="entry name" value="Erythroid Transcription Factor GATA-1, subunit A"/>
    <property type="match status" value="2"/>
</dbReference>
<evidence type="ECO:0000313" key="13">
    <source>
        <dbReference type="EMBL" id="RXN03786.1"/>
    </source>
</evidence>
<keyword evidence="3" id="KW-0677">Repeat</keyword>
<evidence type="ECO:0000256" key="4">
    <source>
        <dbReference type="ARBA" id="ARBA00022771"/>
    </source>
</evidence>
<dbReference type="AlphaFoldDB" id="A0A498LA83"/>
<keyword evidence="9" id="KW-0804">Transcription</keyword>
<dbReference type="PROSITE" id="PS00344">
    <property type="entry name" value="GATA_ZN_FINGER_1"/>
    <property type="match status" value="2"/>
</dbReference>
<dbReference type="InterPro" id="IPR000679">
    <property type="entry name" value="Znf_GATA"/>
</dbReference>
<keyword evidence="2 11" id="KW-0479">Metal-binding</keyword>
<dbReference type="PIRSF" id="PIRSF003027">
    <property type="entry name" value="TF_GATA-1/2/3"/>
    <property type="match status" value="1"/>
</dbReference>
<feature type="domain" description="GATA-type" evidence="12">
    <location>
        <begin position="225"/>
        <end position="278"/>
    </location>
</feature>
<comment type="subcellular location">
    <subcellularLocation>
        <location evidence="1">Nucleus</location>
    </subcellularLocation>
</comment>
<proteinExistence type="predicted"/>
<reference evidence="13 14" key="1">
    <citation type="submission" date="2018-03" db="EMBL/GenBank/DDBJ databases">
        <title>Draft genome sequence of Rohu Carp (Labeo rohita).</title>
        <authorList>
            <person name="Das P."/>
            <person name="Kushwaha B."/>
            <person name="Joshi C.G."/>
            <person name="Kumar D."/>
            <person name="Nagpure N.S."/>
            <person name="Sahoo L."/>
            <person name="Das S.P."/>
            <person name="Bit A."/>
            <person name="Patnaik S."/>
            <person name="Meher P.K."/>
            <person name="Jayasankar P."/>
            <person name="Koringa P.G."/>
            <person name="Patel N.V."/>
            <person name="Hinsu A.T."/>
            <person name="Kumar R."/>
            <person name="Pandey M."/>
            <person name="Agarwal S."/>
            <person name="Srivastava S."/>
            <person name="Singh M."/>
            <person name="Iquebal M.A."/>
            <person name="Jaiswal S."/>
            <person name="Angadi U.B."/>
            <person name="Kumar N."/>
            <person name="Raza M."/>
            <person name="Shah T.M."/>
            <person name="Rai A."/>
            <person name="Jena J.K."/>
        </authorList>
    </citation>
    <scope>NUCLEOTIDE SEQUENCE [LARGE SCALE GENOMIC DNA]</scope>
    <source>
        <strain evidence="13">DASCIFA01</strain>
        <tissue evidence="13">Testis</tissue>
    </source>
</reference>
<evidence type="ECO:0000256" key="7">
    <source>
        <dbReference type="ARBA" id="ARBA00023125"/>
    </source>
</evidence>
<dbReference type="InterPro" id="IPR013088">
    <property type="entry name" value="Znf_NHR/GATA"/>
</dbReference>
<dbReference type="GO" id="GO:0030856">
    <property type="term" value="P:regulation of epithelial cell differentiation"/>
    <property type="evidence" value="ECO:0007669"/>
    <property type="project" value="TreeGrafter"/>
</dbReference>
<dbReference type="GO" id="GO:0005634">
    <property type="term" value="C:nucleus"/>
    <property type="evidence" value="ECO:0007669"/>
    <property type="project" value="UniProtKB-SubCell"/>
</dbReference>
<dbReference type="STRING" id="84645.A0A498LA83"/>
<keyword evidence="4 11" id="KW-0863">Zinc-finger</keyword>
<evidence type="ECO:0000256" key="1">
    <source>
        <dbReference type="ARBA" id="ARBA00004123"/>
    </source>
</evidence>
<keyword evidence="14" id="KW-1185">Reference proteome</keyword>
<keyword evidence="10" id="KW-0539">Nucleus</keyword>
<evidence type="ECO:0000256" key="5">
    <source>
        <dbReference type="ARBA" id="ARBA00022833"/>
    </source>
</evidence>
<evidence type="ECO:0000256" key="9">
    <source>
        <dbReference type="ARBA" id="ARBA00023163"/>
    </source>
</evidence>
<evidence type="ECO:0000256" key="2">
    <source>
        <dbReference type="ARBA" id="ARBA00022723"/>
    </source>
</evidence>
<name>A0A498LA83_LABRO</name>